<keyword evidence="4 6" id="KW-1133">Transmembrane helix</keyword>
<dbReference type="EMBL" id="JBHTGQ010000010">
    <property type="protein sequence ID" value="MFC7749219.1"/>
    <property type="molecule type" value="Genomic_DNA"/>
</dbReference>
<evidence type="ECO:0000256" key="5">
    <source>
        <dbReference type="ARBA" id="ARBA00023136"/>
    </source>
</evidence>
<feature type="transmembrane region" description="Helical" evidence="6">
    <location>
        <begin position="136"/>
        <end position="156"/>
    </location>
</feature>
<dbReference type="SUPFAM" id="SSF55073">
    <property type="entry name" value="Nucleotide cyclase"/>
    <property type="match status" value="1"/>
</dbReference>
<keyword evidence="5 6" id="KW-0472">Membrane</keyword>
<sequence length="776" mass="85925">MGTSLLVNIGMHLSILLSFVFVSHRVHRKMLTASSRKDKFWAGLFFGGAGAVSVFIPVELADGVRIGFRGIAVLLAGIFSGGIAAGTSAAIVALCHLLEGGSGLAGGLATIVTAFCLGLAYHSLVKAGRLGSRPHTEMLVLGLALTVAGLAWQLALPGGVEPAVLGTIRLPALILYPASVCVLAYVLRGELRRAETDRQLAESEERYRSLVENSEDFIFSCDPAGRLTSVNRKMREELGGGRNLTGDTLCGLLAELRADRQPPKTWSELKDELLRVGGTISFERSLRFADQIERTMVFTLVPLLSGKELRSVMGTAHDITGIRKKERYIEQLSHYDLLTELPNRWLLFERLKRLLERSSGGSVSVVYIDFDRFSRINDTRGIIFGDDLIRAIARSLQSAVHAEDWVARFSADEFVVVSERYGGPDGQARLKADVDRLIGELSQPFSVRGETVHLTFSAGVSRFPEDARDAEQLIGNACTAMYQAKAEGSQRVSFYRPAMRESLLHLSKLETALRDALRKNEFLLHYQPVIEAGTGRVHGFEALLRWRHPELGFVPPDEFIPMAEEKGWIVPIGDWALLEACRANRSLHDRYGLRTVMSVNVSPVQLKQPDFARRVAGFLSEARLEPQYLDLEITESVLIDSFEDSLPVLEELNELGVRLSLDDFGTGYSSLSYLKRLPIRTVKIDKSFVQDLANNRIQTELAEAIIALAHKIGLGVVAEGVEREEQGEWLKKRGCDCLQGYWFARPMGEEQLRQYMSEQPSAVLASPERPSAERFA</sequence>
<dbReference type="CDD" id="cd01948">
    <property type="entry name" value="EAL"/>
    <property type="match status" value="1"/>
</dbReference>
<evidence type="ECO:0000256" key="6">
    <source>
        <dbReference type="SAM" id="Phobius"/>
    </source>
</evidence>
<feature type="transmembrane region" description="Helical" evidence="6">
    <location>
        <begin position="40"/>
        <end position="58"/>
    </location>
</feature>
<dbReference type="InterPro" id="IPR000160">
    <property type="entry name" value="GGDEF_dom"/>
</dbReference>
<keyword evidence="3 6" id="KW-0812">Transmembrane</keyword>
<dbReference type="Gene3D" id="1.10.1760.20">
    <property type="match status" value="1"/>
</dbReference>
<dbReference type="Gene3D" id="3.30.70.270">
    <property type="match status" value="1"/>
</dbReference>
<name>A0ABW2UZ95_9BACL</name>
<dbReference type="InterPro" id="IPR043128">
    <property type="entry name" value="Rev_trsase/Diguanyl_cyclase"/>
</dbReference>
<dbReference type="NCBIfam" id="TIGR00229">
    <property type="entry name" value="sensory_box"/>
    <property type="match status" value="1"/>
</dbReference>
<dbReference type="SUPFAM" id="SSF55785">
    <property type="entry name" value="PYP-like sensor domain (PAS domain)"/>
    <property type="match status" value="1"/>
</dbReference>
<protein>
    <submittedName>
        <fullName evidence="10">Bifunctional diguanylate cyclase/phosphodiesterase</fullName>
    </submittedName>
</protein>
<dbReference type="NCBIfam" id="TIGR00254">
    <property type="entry name" value="GGDEF"/>
    <property type="match status" value="1"/>
</dbReference>
<evidence type="ECO:0000313" key="10">
    <source>
        <dbReference type="EMBL" id="MFC7749219.1"/>
    </source>
</evidence>
<dbReference type="Pfam" id="PF07694">
    <property type="entry name" value="5TM-5TMR_LYT"/>
    <property type="match status" value="1"/>
</dbReference>
<evidence type="ECO:0000259" key="8">
    <source>
        <dbReference type="PROSITE" id="PS50883"/>
    </source>
</evidence>
<dbReference type="PROSITE" id="PS50887">
    <property type="entry name" value="GGDEF"/>
    <property type="match status" value="1"/>
</dbReference>
<dbReference type="SMART" id="SM00052">
    <property type="entry name" value="EAL"/>
    <property type="match status" value="1"/>
</dbReference>
<feature type="transmembrane region" description="Helical" evidence="6">
    <location>
        <begin position="70"/>
        <end position="92"/>
    </location>
</feature>
<evidence type="ECO:0000259" key="9">
    <source>
        <dbReference type="PROSITE" id="PS50887"/>
    </source>
</evidence>
<dbReference type="InterPro" id="IPR001633">
    <property type="entry name" value="EAL_dom"/>
</dbReference>
<evidence type="ECO:0000256" key="1">
    <source>
        <dbReference type="ARBA" id="ARBA00004651"/>
    </source>
</evidence>
<comment type="subcellular location">
    <subcellularLocation>
        <location evidence="1">Cell membrane</location>
        <topology evidence="1">Multi-pass membrane protein</topology>
    </subcellularLocation>
</comment>
<feature type="domain" description="GGDEF" evidence="9">
    <location>
        <begin position="361"/>
        <end position="497"/>
    </location>
</feature>
<dbReference type="PROSITE" id="PS50112">
    <property type="entry name" value="PAS"/>
    <property type="match status" value="1"/>
</dbReference>
<feature type="transmembrane region" description="Helical" evidence="6">
    <location>
        <begin position="104"/>
        <end position="124"/>
    </location>
</feature>
<dbReference type="Gene3D" id="3.30.450.20">
    <property type="entry name" value="PAS domain"/>
    <property type="match status" value="1"/>
</dbReference>
<dbReference type="SUPFAM" id="SSF141868">
    <property type="entry name" value="EAL domain-like"/>
    <property type="match status" value="1"/>
</dbReference>
<dbReference type="PANTHER" id="PTHR44757:SF2">
    <property type="entry name" value="BIOFILM ARCHITECTURE MAINTENANCE PROTEIN MBAA"/>
    <property type="match status" value="1"/>
</dbReference>
<dbReference type="SMART" id="SM00267">
    <property type="entry name" value="GGDEF"/>
    <property type="match status" value="1"/>
</dbReference>
<accession>A0ABW2UZ95</accession>
<dbReference type="PROSITE" id="PS50883">
    <property type="entry name" value="EAL"/>
    <property type="match status" value="1"/>
</dbReference>
<proteinExistence type="predicted"/>
<dbReference type="InterPro" id="IPR011620">
    <property type="entry name" value="Sig_transdc_His_kinase_LytS_TM"/>
</dbReference>
<dbReference type="CDD" id="cd01949">
    <property type="entry name" value="GGDEF"/>
    <property type="match status" value="1"/>
</dbReference>
<reference evidence="11" key="1">
    <citation type="journal article" date="2019" name="Int. J. Syst. Evol. Microbiol.">
        <title>The Global Catalogue of Microorganisms (GCM) 10K type strain sequencing project: providing services to taxonomists for standard genome sequencing and annotation.</title>
        <authorList>
            <consortium name="The Broad Institute Genomics Platform"/>
            <consortium name="The Broad Institute Genome Sequencing Center for Infectious Disease"/>
            <person name="Wu L."/>
            <person name="Ma J."/>
        </authorList>
    </citation>
    <scope>NUCLEOTIDE SEQUENCE [LARGE SCALE GENOMIC DNA]</scope>
    <source>
        <strain evidence="11">JCM 18657</strain>
    </source>
</reference>
<dbReference type="InterPro" id="IPR035965">
    <property type="entry name" value="PAS-like_dom_sf"/>
</dbReference>
<feature type="domain" description="EAL" evidence="8">
    <location>
        <begin position="506"/>
        <end position="760"/>
    </location>
</feature>
<evidence type="ECO:0000256" key="3">
    <source>
        <dbReference type="ARBA" id="ARBA00022692"/>
    </source>
</evidence>
<feature type="domain" description="PAS" evidence="7">
    <location>
        <begin position="203"/>
        <end position="239"/>
    </location>
</feature>
<comment type="caution">
    <text evidence="10">The sequence shown here is derived from an EMBL/GenBank/DDBJ whole genome shotgun (WGS) entry which is preliminary data.</text>
</comment>
<dbReference type="InterPro" id="IPR029787">
    <property type="entry name" value="Nucleotide_cyclase"/>
</dbReference>
<evidence type="ECO:0000259" key="7">
    <source>
        <dbReference type="PROSITE" id="PS50112"/>
    </source>
</evidence>
<dbReference type="InterPro" id="IPR035919">
    <property type="entry name" value="EAL_sf"/>
</dbReference>
<dbReference type="Pfam" id="PF00990">
    <property type="entry name" value="GGDEF"/>
    <property type="match status" value="1"/>
</dbReference>
<gene>
    <name evidence="10" type="ORF">ACFQWB_04585</name>
</gene>
<feature type="transmembrane region" description="Helical" evidence="6">
    <location>
        <begin position="5"/>
        <end position="24"/>
    </location>
</feature>
<dbReference type="Gene3D" id="3.20.20.450">
    <property type="entry name" value="EAL domain"/>
    <property type="match status" value="1"/>
</dbReference>
<keyword evidence="11" id="KW-1185">Reference proteome</keyword>
<dbReference type="InterPro" id="IPR052155">
    <property type="entry name" value="Biofilm_reg_signaling"/>
</dbReference>
<dbReference type="Proteomes" id="UP001596528">
    <property type="component" value="Unassembled WGS sequence"/>
</dbReference>
<dbReference type="RefSeq" id="WP_138788872.1">
    <property type="nucleotide sequence ID" value="NZ_JBHTGQ010000010.1"/>
</dbReference>
<dbReference type="PANTHER" id="PTHR44757">
    <property type="entry name" value="DIGUANYLATE CYCLASE DGCP"/>
    <property type="match status" value="1"/>
</dbReference>
<dbReference type="InterPro" id="IPR000014">
    <property type="entry name" value="PAS"/>
</dbReference>
<evidence type="ECO:0000256" key="2">
    <source>
        <dbReference type="ARBA" id="ARBA00022475"/>
    </source>
</evidence>
<organism evidence="10 11">
    <name type="scientific">Paenibacillus thermoaerophilus</name>
    <dbReference type="NCBI Taxonomy" id="1215385"/>
    <lineage>
        <taxon>Bacteria</taxon>
        <taxon>Bacillati</taxon>
        <taxon>Bacillota</taxon>
        <taxon>Bacilli</taxon>
        <taxon>Bacillales</taxon>
        <taxon>Paenibacillaceae</taxon>
        <taxon>Paenibacillus</taxon>
    </lineage>
</organism>
<evidence type="ECO:0000313" key="11">
    <source>
        <dbReference type="Proteomes" id="UP001596528"/>
    </source>
</evidence>
<keyword evidence="2" id="KW-1003">Cell membrane</keyword>
<dbReference type="Pfam" id="PF00563">
    <property type="entry name" value="EAL"/>
    <property type="match status" value="1"/>
</dbReference>
<evidence type="ECO:0000256" key="4">
    <source>
        <dbReference type="ARBA" id="ARBA00022989"/>
    </source>
</evidence>